<dbReference type="EMBL" id="JACHMK010000001">
    <property type="protein sequence ID" value="MBB6335763.1"/>
    <property type="molecule type" value="Genomic_DNA"/>
</dbReference>
<evidence type="ECO:0000313" key="5">
    <source>
        <dbReference type="Proteomes" id="UP000617426"/>
    </source>
</evidence>
<protein>
    <submittedName>
        <fullName evidence="4">Uncharacterized protein</fullName>
    </submittedName>
</protein>
<accession>A0A923E6I4</accession>
<dbReference type="EMBL" id="JACHMK010000001">
    <property type="protein sequence ID" value="MBB6333461.1"/>
    <property type="molecule type" value="Genomic_DNA"/>
</dbReference>
<proteinExistence type="predicted"/>
<gene>
    <name evidence="1" type="ORF">HD592_000019</name>
    <name evidence="2" type="ORF">HD592_000026</name>
    <name evidence="3" type="ORF">HD592_002321</name>
    <name evidence="4" type="ORF">HD592_002328</name>
</gene>
<reference evidence="4" key="1">
    <citation type="submission" date="2020-08" db="EMBL/GenBank/DDBJ databases">
        <title>Sequencing the genomes of 1000 actinobacteria strains.</title>
        <authorList>
            <person name="Klenk H.-P."/>
        </authorList>
    </citation>
    <scope>NUCLEOTIDE SEQUENCE</scope>
    <source>
        <strain evidence="4">DSM 10695</strain>
    </source>
</reference>
<evidence type="ECO:0000313" key="1">
    <source>
        <dbReference type="EMBL" id="MBB6333454.1"/>
    </source>
</evidence>
<dbReference type="AlphaFoldDB" id="A0A923E6I4"/>
<dbReference type="EMBL" id="JACHMK010000001">
    <property type="protein sequence ID" value="MBB6333454.1"/>
    <property type="molecule type" value="Genomic_DNA"/>
</dbReference>
<keyword evidence="5" id="KW-1185">Reference proteome</keyword>
<dbReference type="Proteomes" id="UP000617426">
    <property type="component" value="Unassembled WGS sequence"/>
</dbReference>
<comment type="caution">
    <text evidence="4">The sequence shown here is derived from an EMBL/GenBank/DDBJ whole genome shotgun (WGS) entry which is preliminary data.</text>
</comment>
<dbReference type="EMBL" id="JACHMK010000001">
    <property type="protein sequence ID" value="MBB6335756.1"/>
    <property type="molecule type" value="Genomic_DNA"/>
</dbReference>
<evidence type="ECO:0000313" key="4">
    <source>
        <dbReference type="EMBL" id="MBB6335763.1"/>
    </source>
</evidence>
<evidence type="ECO:0000313" key="3">
    <source>
        <dbReference type="EMBL" id="MBB6335756.1"/>
    </source>
</evidence>
<organism evidence="4 5">
    <name type="scientific">Schaalia hyovaginalis</name>
    <dbReference type="NCBI Taxonomy" id="29316"/>
    <lineage>
        <taxon>Bacteria</taxon>
        <taxon>Bacillati</taxon>
        <taxon>Actinomycetota</taxon>
        <taxon>Actinomycetes</taxon>
        <taxon>Actinomycetales</taxon>
        <taxon>Actinomycetaceae</taxon>
        <taxon>Schaalia</taxon>
    </lineage>
</organism>
<name>A0A923E6I4_9ACTO</name>
<sequence>MLVEFLVVSCFETCTVNAFNRPSGPHGTIPASRAWHTICAITSRWALSGLAGSSGESAGTTATNLADSTANELLLVVISVVMTPPALPGDEAAYTVNRILPNGKKPRSILNVGSGDECEGEGVGVSVEFLGVWTESLRECGRVVDEAYLSLARVQVEGAPDLGPSTVAARAVLDAVESGVCASAEAVRTVSMSMMAAADSFEELEEQIRAGMVSEQAVFDA</sequence>
<evidence type="ECO:0000313" key="2">
    <source>
        <dbReference type="EMBL" id="MBB6333461.1"/>
    </source>
</evidence>